<dbReference type="InterPro" id="IPR027417">
    <property type="entry name" value="P-loop_NTPase"/>
</dbReference>
<feature type="compositionally biased region" description="Low complexity" evidence="10">
    <location>
        <begin position="131"/>
        <end position="143"/>
    </location>
</feature>
<dbReference type="GO" id="GO:0005874">
    <property type="term" value="C:microtubule"/>
    <property type="evidence" value="ECO:0007669"/>
    <property type="project" value="UniProtKB-KW"/>
</dbReference>
<evidence type="ECO:0000313" key="12">
    <source>
        <dbReference type="EMBL" id="KAK9837674.1"/>
    </source>
</evidence>
<dbReference type="Proteomes" id="UP001438707">
    <property type="component" value="Unassembled WGS sequence"/>
</dbReference>
<protein>
    <recommendedName>
        <fullName evidence="8">Kinesin-like protein</fullName>
    </recommendedName>
</protein>
<dbReference type="PROSITE" id="PS00411">
    <property type="entry name" value="KINESIN_MOTOR_1"/>
    <property type="match status" value="1"/>
</dbReference>
<accession>A0AAW1RUS6</accession>
<keyword evidence="2" id="KW-0963">Cytoplasm</keyword>
<feature type="region of interest" description="Disordered" evidence="10">
    <location>
        <begin position="351"/>
        <end position="370"/>
    </location>
</feature>
<dbReference type="GO" id="GO:0005875">
    <property type="term" value="C:microtubule associated complex"/>
    <property type="evidence" value="ECO:0007669"/>
    <property type="project" value="TreeGrafter"/>
</dbReference>
<proteinExistence type="inferred from homology"/>
<dbReference type="InterPro" id="IPR027640">
    <property type="entry name" value="Kinesin-like_fam"/>
</dbReference>
<evidence type="ECO:0000313" key="13">
    <source>
        <dbReference type="Proteomes" id="UP001438707"/>
    </source>
</evidence>
<dbReference type="SUPFAM" id="SSF52540">
    <property type="entry name" value="P-loop containing nucleoside triphosphate hydrolases"/>
    <property type="match status" value="1"/>
</dbReference>
<keyword evidence="5 9" id="KW-0175">Coiled coil</keyword>
<keyword evidence="3 7" id="KW-0547">Nucleotide-binding</keyword>
<organism evidence="12 13">
    <name type="scientific">Apatococcus lobatus</name>
    <dbReference type="NCBI Taxonomy" id="904363"/>
    <lineage>
        <taxon>Eukaryota</taxon>
        <taxon>Viridiplantae</taxon>
        <taxon>Chlorophyta</taxon>
        <taxon>core chlorophytes</taxon>
        <taxon>Trebouxiophyceae</taxon>
        <taxon>Chlorellales</taxon>
        <taxon>Chlorellaceae</taxon>
        <taxon>Apatococcus</taxon>
    </lineage>
</organism>
<keyword evidence="8" id="KW-0493">Microtubule</keyword>
<evidence type="ECO:0000256" key="4">
    <source>
        <dbReference type="ARBA" id="ARBA00022840"/>
    </source>
</evidence>
<dbReference type="InterPro" id="IPR019821">
    <property type="entry name" value="Kinesin_motor_CS"/>
</dbReference>
<dbReference type="GO" id="GO:0008017">
    <property type="term" value="F:microtubule binding"/>
    <property type="evidence" value="ECO:0007669"/>
    <property type="project" value="InterPro"/>
</dbReference>
<dbReference type="PANTHER" id="PTHR47969">
    <property type="entry name" value="CHROMOSOME-ASSOCIATED KINESIN KIF4A-RELATED"/>
    <property type="match status" value="1"/>
</dbReference>
<dbReference type="GO" id="GO:0007018">
    <property type="term" value="P:microtubule-based movement"/>
    <property type="evidence" value="ECO:0007669"/>
    <property type="project" value="InterPro"/>
</dbReference>
<dbReference type="AlphaFoldDB" id="A0AAW1RUS6"/>
<dbReference type="GO" id="GO:0005737">
    <property type="term" value="C:cytoplasm"/>
    <property type="evidence" value="ECO:0007669"/>
    <property type="project" value="UniProtKB-SubCell"/>
</dbReference>
<comment type="caution">
    <text evidence="12">The sequence shown here is derived from an EMBL/GenBank/DDBJ whole genome shotgun (WGS) entry which is preliminary data.</text>
</comment>
<dbReference type="GO" id="GO:0003777">
    <property type="term" value="F:microtubule motor activity"/>
    <property type="evidence" value="ECO:0007669"/>
    <property type="project" value="InterPro"/>
</dbReference>
<dbReference type="Pfam" id="PF00225">
    <property type="entry name" value="Kinesin"/>
    <property type="match status" value="1"/>
</dbReference>
<dbReference type="InterPro" id="IPR001752">
    <property type="entry name" value="Kinesin_motor_dom"/>
</dbReference>
<evidence type="ECO:0000256" key="9">
    <source>
        <dbReference type="SAM" id="Coils"/>
    </source>
</evidence>
<evidence type="ECO:0000256" key="8">
    <source>
        <dbReference type="RuleBase" id="RU000394"/>
    </source>
</evidence>
<reference evidence="12 13" key="1">
    <citation type="journal article" date="2024" name="Nat. Commun.">
        <title>Phylogenomics reveals the evolutionary origins of lichenization in chlorophyte algae.</title>
        <authorList>
            <person name="Puginier C."/>
            <person name="Libourel C."/>
            <person name="Otte J."/>
            <person name="Skaloud P."/>
            <person name="Haon M."/>
            <person name="Grisel S."/>
            <person name="Petersen M."/>
            <person name="Berrin J.G."/>
            <person name="Delaux P.M."/>
            <person name="Dal Grande F."/>
            <person name="Keller J."/>
        </authorList>
    </citation>
    <scope>NUCLEOTIDE SEQUENCE [LARGE SCALE GENOMIC DNA]</scope>
    <source>
        <strain evidence="12 13">SAG 2145</strain>
    </source>
</reference>
<keyword evidence="4 7" id="KW-0067">ATP-binding</keyword>
<dbReference type="GO" id="GO:0005524">
    <property type="term" value="F:ATP binding"/>
    <property type="evidence" value="ECO:0007669"/>
    <property type="project" value="UniProtKB-UniRule"/>
</dbReference>
<feature type="region of interest" description="Disordered" evidence="10">
    <location>
        <begin position="395"/>
        <end position="451"/>
    </location>
</feature>
<dbReference type="GO" id="GO:0007052">
    <property type="term" value="P:mitotic spindle organization"/>
    <property type="evidence" value="ECO:0007669"/>
    <property type="project" value="TreeGrafter"/>
</dbReference>
<keyword evidence="6 7" id="KW-0505">Motor protein</keyword>
<feature type="coiled-coil region" evidence="9">
    <location>
        <begin position="591"/>
        <end position="636"/>
    </location>
</feature>
<evidence type="ECO:0000256" key="7">
    <source>
        <dbReference type="PROSITE-ProRule" id="PRU00283"/>
    </source>
</evidence>
<evidence type="ECO:0000256" key="1">
    <source>
        <dbReference type="ARBA" id="ARBA00004496"/>
    </source>
</evidence>
<gene>
    <name evidence="12" type="ORF">WJX74_002739</name>
</gene>
<dbReference type="PANTHER" id="PTHR47969:SF15">
    <property type="entry name" value="CHROMOSOME-ASSOCIATED KINESIN KIF4A-RELATED"/>
    <property type="match status" value="1"/>
</dbReference>
<evidence type="ECO:0000256" key="2">
    <source>
        <dbReference type="ARBA" id="ARBA00022490"/>
    </source>
</evidence>
<dbReference type="EMBL" id="JALJOS010000006">
    <property type="protein sequence ID" value="KAK9837674.1"/>
    <property type="molecule type" value="Genomic_DNA"/>
</dbReference>
<feature type="binding site" evidence="7">
    <location>
        <begin position="102"/>
        <end position="109"/>
    </location>
    <ligand>
        <name>ATP</name>
        <dbReference type="ChEBI" id="CHEBI:30616"/>
    </ligand>
</feature>
<evidence type="ECO:0000256" key="3">
    <source>
        <dbReference type="ARBA" id="ARBA00022741"/>
    </source>
</evidence>
<feature type="region of interest" description="Disordered" evidence="10">
    <location>
        <begin position="131"/>
        <end position="150"/>
    </location>
</feature>
<keyword evidence="13" id="KW-1185">Reference proteome</keyword>
<sequence length="827" mass="88119">MESTDVLRSSNNLQDPEVSSRALVNKRPCKAFVSIRGVNSRSGEAGCVTRKTATSVQISTGPLQLDGVFEASLEQKELFAATGRPCIAAVKEGRPCGVLHYGQSGSGKSYTTSCFLQLAFQELFKGMSQASTAPPAAQSSSLSDTGCDEDAPTTVRISIVEEYQGKLVDLVDPASIVQTSSVGLSGHSQHIISCAQHGSQIVAAAMEKRHTGSHKLNSHSSRSHLIIMFHVETTISPANAARSAPAKTSATFSLIDLAGSEKLNRTQTEGRMKNEALHINSSLSALQLVFRQLANRRSNHISHRNSQLTMALKDCLSGHGSLNLVGHISSDIASAAETAATLKFVHGARKMEVRRSPASSPTKKSRAELEHANAQLQQANRDLAEQVETLKGTLSSCTASPSSVSSRISSSLPSGSKSSTAFTSPGGAPSPIASSVPSGSKSSPAASSSSASHGCVCVFEDLDRHIRNEPPAVTSWLSDSADSFLWLDEYEAAIQKALCQKAQQDQANTRICQLESDVLVLQGQLAQAGRDAVEKLESQASGFQDCIRQLELEKSLRQQQHAENMAQAEAKLAVQAADFQAQASFLQADTERQMEEAAADAQSRLNAQAAETQDHISRLERAAEAMQQEHAAAIEEAEAAWQMQVANVKVQAQQLQECLNTCESQNLSMQQHHTAAMDAAQSQREAQAAEVQHRLQLAKAQQAKLQQHFSAAELAADSRIHALAVNMAEQHACIGVLEGDRSHLQEQQKAACAAADRQQEELAAAAATMASATAAKVQAAAETAALRTACTLLQQRVTRLGDGFAAVTKSAKGHLVTWGLVHPWALS</sequence>
<dbReference type="Gene3D" id="3.40.850.10">
    <property type="entry name" value="Kinesin motor domain"/>
    <property type="match status" value="1"/>
</dbReference>
<name>A0AAW1RUS6_9CHLO</name>
<evidence type="ECO:0000259" key="11">
    <source>
        <dbReference type="PROSITE" id="PS50067"/>
    </source>
</evidence>
<comment type="similarity">
    <text evidence="7 8">Belongs to the TRAFAC class myosin-kinesin ATPase superfamily. Kinesin family.</text>
</comment>
<dbReference type="InterPro" id="IPR036961">
    <property type="entry name" value="Kinesin_motor_dom_sf"/>
</dbReference>
<dbReference type="PRINTS" id="PR00380">
    <property type="entry name" value="KINESINHEAVY"/>
</dbReference>
<evidence type="ECO:0000256" key="5">
    <source>
        <dbReference type="ARBA" id="ARBA00023054"/>
    </source>
</evidence>
<comment type="subcellular location">
    <subcellularLocation>
        <location evidence="1">Cytoplasm</location>
    </subcellularLocation>
</comment>
<dbReference type="SMART" id="SM00129">
    <property type="entry name" value="KISc"/>
    <property type="match status" value="1"/>
</dbReference>
<evidence type="ECO:0000256" key="6">
    <source>
        <dbReference type="ARBA" id="ARBA00023175"/>
    </source>
</evidence>
<evidence type="ECO:0000256" key="10">
    <source>
        <dbReference type="SAM" id="MobiDB-lite"/>
    </source>
</evidence>
<feature type="domain" description="Kinesin motor" evidence="11">
    <location>
        <begin position="28"/>
        <end position="351"/>
    </location>
</feature>
<dbReference type="GO" id="GO:0051231">
    <property type="term" value="P:spindle elongation"/>
    <property type="evidence" value="ECO:0007669"/>
    <property type="project" value="TreeGrafter"/>
</dbReference>
<dbReference type="PROSITE" id="PS50067">
    <property type="entry name" value="KINESIN_MOTOR_2"/>
    <property type="match status" value="1"/>
</dbReference>